<dbReference type="GO" id="GO:0004798">
    <property type="term" value="F:dTMP kinase activity"/>
    <property type="evidence" value="ECO:0007669"/>
    <property type="project" value="UniProtKB-UniRule"/>
</dbReference>
<proteinExistence type="inferred from homology"/>
<keyword evidence="5 8" id="KW-0418">Kinase</keyword>
<evidence type="ECO:0000313" key="10">
    <source>
        <dbReference type="EMBL" id="OGZ11018.1"/>
    </source>
</evidence>
<dbReference type="CDD" id="cd01672">
    <property type="entry name" value="TMPK"/>
    <property type="match status" value="1"/>
</dbReference>
<sequence>MQGKFIVIEGGDGVGKGTIVGHLRKSFPEGALIYTREPGGTEVGEKVREILLGCAMLPATEMMLHFSYRPELFERIVLPAVRSGKHVIDERHIASTYAYQIVGRECNHLLPGFLAMEHILGEIIVPDLYIYLDLDPKIGAERLKKSGKTLDRFELEGEAFHQRVRKGYLEYFKNHRSIIVDVSRDIAPILQDVEEIVRKETGL</sequence>
<evidence type="ECO:0000259" key="9">
    <source>
        <dbReference type="Pfam" id="PF02223"/>
    </source>
</evidence>
<evidence type="ECO:0000256" key="4">
    <source>
        <dbReference type="ARBA" id="ARBA00022741"/>
    </source>
</evidence>
<evidence type="ECO:0000256" key="7">
    <source>
        <dbReference type="ARBA" id="ARBA00048743"/>
    </source>
</evidence>
<protein>
    <recommendedName>
        <fullName evidence="8">Thymidylate kinase</fullName>
        <ecNumber evidence="8">2.7.4.9</ecNumber>
    </recommendedName>
    <alternativeName>
        <fullName evidence="8">dTMP kinase</fullName>
    </alternativeName>
</protein>
<comment type="similarity">
    <text evidence="1 8">Belongs to the thymidylate kinase family.</text>
</comment>
<dbReference type="InterPro" id="IPR039430">
    <property type="entry name" value="Thymidylate_kin-like_dom"/>
</dbReference>
<evidence type="ECO:0000313" key="11">
    <source>
        <dbReference type="Proteomes" id="UP000178636"/>
    </source>
</evidence>
<dbReference type="InterPro" id="IPR027417">
    <property type="entry name" value="P-loop_NTPase"/>
</dbReference>
<dbReference type="GO" id="GO:0005524">
    <property type="term" value="F:ATP binding"/>
    <property type="evidence" value="ECO:0007669"/>
    <property type="project" value="UniProtKB-UniRule"/>
</dbReference>
<comment type="caution">
    <text evidence="8">Lacks conserved residue(s) required for the propagation of feature annotation.</text>
</comment>
<dbReference type="STRING" id="1798664.A3C93_01570"/>
<evidence type="ECO:0000256" key="3">
    <source>
        <dbReference type="ARBA" id="ARBA00022727"/>
    </source>
</evidence>
<dbReference type="GO" id="GO:0006227">
    <property type="term" value="P:dUDP biosynthetic process"/>
    <property type="evidence" value="ECO:0007669"/>
    <property type="project" value="TreeGrafter"/>
</dbReference>
<dbReference type="Pfam" id="PF02223">
    <property type="entry name" value="Thymidylate_kin"/>
    <property type="match status" value="1"/>
</dbReference>
<comment type="caution">
    <text evidence="10">The sequence shown here is derived from an EMBL/GenBank/DDBJ whole genome shotgun (WGS) entry which is preliminary data.</text>
</comment>
<dbReference type="Gene3D" id="3.40.50.300">
    <property type="entry name" value="P-loop containing nucleotide triphosphate hydrolases"/>
    <property type="match status" value="1"/>
</dbReference>
<comment type="catalytic activity">
    <reaction evidence="7 8">
        <text>dTMP + ATP = dTDP + ADP</text>
        <dbReference type="Rhea" id="RHEA:13517"/>
        <dbReference type="ChEBI" id="CHEBI:30616"/>
        <dbReference type="ChEBI" id="CHEBI:58369"/>
        <dbReference type="ChEBI" id="CHEBI:63528"/>
        <dbReference type="ChEBI" id="CHEBI:456216"/>
        <dbReference type="EC" id="2.7.4.9"/>
    </reaction>
</comment>
<dbReference type="GO" id="GO:0006235">
    <property type="term" value="P:dTTP biosynthetic process"/>
    <property type="evidence" value="ECO:0007669"/>
    <property type="project" value="UniProtKB-UniRule"/>
</dbReference>
<dbReference type="PANTHER" id="PTHR10344">
    <property type="entry name" value="THYMIDYLATE KINASE"/>
    <property type="match status" value="1"/>
</dbReference>
<reference evidence="10 11" key="1">
    <citation type="journal article" date="2016" name="Nat. Commun.">
        <title>Thousands of microbial genomes shed light on interconnected biogeochemical processes in an aquifer system.</title>
        <authorList>
            <person name="Anantharaman K."/>
            <person name="Brown C.T."/>
            <person name="Hug L.A."/>
            <person name="Sharon I."/>
            <person name="Castelle C.J."/>
            <person name="Probst A.J."/>
            <person name="Thomas B.C."/>
            <person name="Singh A."/>
            <person name="Wilkins M.J."/>
            <person name="Karaoz U."/>
            <person name="Brodie E.L."/>
            <person name="Williams K.H."/>
            <person name="Hubbard S.S."/>
            <person name="Banfield J.F."/>
        </authorList>
    </citation>
    <scope>NUCLEOTIDE SEQUENCE [LARGE SCALE GENOMIC DNA]</scope>
</reference>
<evidence type="ECO:0000256" key="2">
    <source>
        <dbReference type="ARBA" id="ARBA00022679"/>
    </source>
</evidence>
<name>A0A1G2DE13_9BACT</name>
<dbReference type="EMBL" id="MHLO01000041">
    <property type="protein sequence ID" value="OGZ11018.1"/>
    <property type="molecule type" value="Genomic_DNA"/>
</dbReference>
<dbReference type="InterPro" id="IPR018094">
    <property type="entry name" value="Thymidylate_kinase"/>
</dbReference>
<dbReference type="HAMAP" id="MF_00165">
    <property type="entry name" value="Thymidylate_kinase"/>
    <property type="match status" value="1"/>
</dbReference>
<evidence type="ECO:0000256" key="1">
    <source>
        <dbReference type="ARBA" id="ARBA00009776"/>
    </source>
</evidence>
<dbReference type="AlphaFoldDB" id="A0A1G2DE13"/>
<keyword evidence="3 8" id="KW-0545">Nucleotide biosynthesis</keyword>
<dbReference type="GO" id="GO:0005829">
    <property type="term" value="C:cytosol"/>
    <property type="evidence" value="ECO:0007669"/>
    <property type="project" value="TreeGrafter"/>
</dbReference>
<keyword evidence="2 8" id="KW-0808">Transferase</keyword>
<feature type="domain" description="Thymidylate kinase-like" evidence="9">
    <location>
        <begin position="8"/>
        <end position="189"/>
    </location>
</feature>
<dbReference type="GO" id="GO:0006233">
    <property type="term" value="P:dTDP biosynthetic process"/>
    <property type="evidence" value="ECO:0007669"/>
    <property type="project" value="InterPro"/>
</dbReference>
<dbReference type="PANTHER" id="PTHR10344:SF4">
    <property type="entry name" value="UMP-CMP KINASE 2, MITOCHONDRIAL"/>
    <property type="match status" value="1"/>
</dbReference>
<keyword evidence="6 8" id="KW-0067">ATP-binding</keyword>
<evidence type="ECO:0000256" key="5">
    <source>
        <dbReference type="ARBA" id="ARBA00022777"/>
    </source>
</evidence>
<evidence type="ECO:0000256" key="6">
    <source>
        <dbReference type="ARBA" id="ARBA00022840"/>
    </source>
</evidence>
<keyword evidence="4 8" id="KW-0547">Nucleotide-binding</keyword>
<accession>A0A1G2DE13</accession>
<comment type="function">
    <text evidence="8">Phosphorylation of dTMP to form dTDP in both de novo and salvage pathways of dTTP synthesis.</text>
</comment>
<dbReference type="SUPFAM" id="SSF52540">
    <property type="entry name" value="P-loop containing nucleoside triphosphate hydrolases"/>
    <property type="match status" value="1"/>
</dbReference>
<dbReference type="NCBIfam" id="TIGR00041">
    <property type="entry name" value="DTMP_kinase"/>
    <property type="match status" value="1"/>
</dbReference>
<dbReference type="EC" id="2.7.4.9" evidence="8"/>
<evidence type="ECO:0000256" key="8">
    <source>
        <dbReference type="HAMAP-Rule" id="MF_00165"/>
    </source>
</evidence>
<gene>
    <name evidence="8" type="primary">tmk</name>
    <name evidence="10" type="ORF">A3C93_01570</name>
</gene>
<dbReference type="Proteomes" id="UP000178636">
    <property type="component" value="Unassembled WGS sequence"/>
</dbReference>
<organism evidence="10 11">
    <name type="scientific">Candidatus Lloydbacteria bacterium RIFCSPHIGHO2_02_FULL_54_17</name>
    <dbReference type="NCBI Taxonomy" id="1798664"/>
    <lineage>
        <taxon>Bacteria</taxon>
        <taxon>Candidatus Lloydiibacteriota</taxon>
    </lineage>
</organism>